<name>A0ABQ3V094_9CHLR</name>
<dbReference type="EMBL" id="BNJG01000003">
    <property type="protein sequence ID" value="GHO58396.1"/>
    <property type="molecule type" value="Genomic_DNA"/>
</dbReference>
<evidence type="ECO:0000313" key="2">
    <source>
        <dbReference type="Proteomes" id="UP000654345"/>
    </source>
</evidence>
<evidence type="ECO:0000313" key="1">
    <source>
        <dbReference type="EMBL" id="GHO58396.1"/>
    </source>
</evidence>
<organism evidence="1 2">
    <name type="scientific">Ktedonobacter robiniae</name>
    <dbReference type="NCBI Taxonomy" id="2778365"/>
    <lineage>
        <taxon>Bacteria</taxon>
        <taxon>Bacillati</taxon>
        <taxon>Chloroflexota</taxon>
        <taxon>Ktedonobacteria</taxon>
        <taxon>Ktedonobacterales</taxon>
        <taxon>Ktedonobacteraceae</taxon>
        <taxon>Ktedonobacter</taxon>
    </lineage>
</organism>
<gene>
    <name evidence="1" type="ORF">KSB_68710</name>
</gene>
<reference evidence="1 2" key="1">
    <citation type="journal article" date="2021" name="Int. J. Syst. Evol. Microbiol.">
        <title>Reticulibacter mediterranei gen. nov., sp. nov., within the new family Reticulibacteraceae fam. nov., and Ktedonospora formicarum gen. nov., sp. nov., Ktedonobacter robiniae sp. nov., Dictyobacter formicarum sp. nov. and Dictyobacter arantiisoli sp. nov., belonging to the class Ktedonobacteria.</title>
        <authorList>
            <person name="Yabe S."/>
            <person name="Zheng Y."/>
            <person name="Wang C.M."/>
            <person name="Sakai Y."/>
            <person name="Abe K."/>
            <person name="Yokota A."/>
            <person name="Donadio S."/>
            <person name="Cavaletti L."/>
            <person name="Monciardini P."/>
        </authorList>
    </citation>
    <scope>NUCLEOTIDE SEQUENCE [LARGE SCALE GENOMIC DNA]</scope>
    <source>
        <strain evidence="1 2">SOSP1-30</strain>
    </source>
</reference>
<sequence length="86" mass="9968">MIERIDETMGYRGHVILCGLKSSRKLLKCLGTVLCHNNGEENDIEFYSQERSDLHTQHVITRGFEVPLLLKKRTSNKAREAVVRRQ</sequence>
<accession>A0ABQ3V094</accession>
<proteinExistence type="predicted"/>
<dbReference type="Proteomes" id="UP000654345">
    <property type="component" value="Unassembled WGS sequence"/>
</dbReference>
<keyword evidence="2" id="KW-1185">Reference proteome</keyword>
<protein>
    <submittedName>
        <fullName evidence="1">Uncharacterized protein</fullName>
    </submittedName>
</protein>
<comment type="caution">
    <text evidence="1">The sequence shown here is derived from an EMBL/GenBank/DDBJ whole genome shotgun (WGS) entry which is preliminary data.</text>
</comment>